<keyword evidence="4" id="KW-0378">Hydrolase</keyword>
<dbReference type="Gene3D" id="3.20.20.80">
    <property type="entry name" value="Glycosidases"/>
    <property type="match status" value="1"/>
</dbReference>
<evidence type="ECO:0000256" key="4">
    <source>
        <dbReference type="ARBA" id="ARBA00022801"/>
    </source>
</evidence>
<evidence type="ECO:0000313" key="9">
    <source>
        <dbReference type="EMBL" id="GIJ61006.1"/>
    </source>
</evidence>
<dbReference type="GO" id="GO:0005975">
    <property type="term" value="P:carbohydrate metabolic process"/>
    <property type="evidence" value="ECO:0007669"/>
    <property type="project" value="InterPro"/>
</dbReference>
<comment type="caution">
    <text evidence="9">The sequence shown here is derived from an EMBL/GenBank/DDBJ whole genome shotgun (WGS) entry which is preliminary data.</text>
</comment>
<organism evidence="9 10">
    <name type="scientific">Virgisporangium aurantiacum</name>
    <dbReference type="NCBI Taxonomy" id="175570"/>
    <lineage>
        <taxon>Bacteria</taxon>
        <taxon>Bacillati</taxon>
        <taxon>Actinomycetota</taxon>
        <taxon>Actinomycetes</taxon>
        <taxon>Micromonosporales</taxon>
        <taxon>Micromonosporaceae</taxon>
        <taxon>Virgisporangium</taxon>
    </lineage>
</organism>
<name>A0A8J3ZBP0_9ACTN</name>
<dbReference type="Pfam" id="PF00728">
    <property type="entry name" value="Glyco_hydro_20"/>
    <property type="match status" value="2"/>
</dbReference>
<dbReference type="PANTHER" id="PTHR22600:SF57">
    <property type="entry name" value="BETA-N-ACETYLHEXOSAMINIDASE"/>
    <property type="match status" value="1"/>
</dbReference>
<evidence type="ECO:0000259" key="8">
    <source>
        <dbReference type="Pfam" id="PF02838"/>
    </source>
</evidence>
<dbReference type="Gene3D" id="3.30.379.10">
    <property type="entry name" value="Chitobiase/beta-hexosaminidase domain 2-like"/>
    <property type="match status" value="1"/>
</dbReference>
<feature type="active site" description="Proton donor" evidence="6">
    <location>
        <position position="292"/>
    </location>
</feature>
<dbReference type="InterPro" id="IPR015882">
    <property type="entry name" value="HEX_bac_N"/>
</dbReference>
<evidence type="ECO:0000313" key="10">
    <source>
        <dbReference type="Proteomes" id="UP000612585"/>
    </source>
</evidence>
<dbReference type="RefSeq" id="WP_204005717.1">
    <property type="nucleotide sequence ID" value="NZ_BOPG01000062.1"/>
</dbReference>
<evidence type="ECO:0000256" key="6">
    <source>
        <dbReference type="PIRSR" id="PIRSR625705-1"/>
    </source>
</evidence>
<dbReference type="GO" id="GO:0030203">
    <property type="term" value="P:glycosaminoglycan metabolic process"/>
    <property type="evidence" value="ECO:0007669"/>
    <property type="project" value="TreeGrafter"/>
</dbReference>
<dbReference type="GO" id="GO:0004563">
    <property type="term" value="F:beta-N-acetylhexosaminidase activity"/>
    <property type="evidence" value="ECO:0007669"/>
    <property type="project" value="UniProtKB-EC"/>
</dbReference>
<reference evidence="9" key="1">
    <citation type="submission" date="2021-01" db="EMBL/GenBank/DDBJ databases">
        <title>Whole genome shotgun sequence of Virgisporangium aurantiacum NBRC 16421.</title>
        <authorList>
            <person name="Komaki H."/>
            <person name="Tamura T."/>
        </authorList>
    </citation>
    <scope>NUCLEOTIDE SEQUENCE</scope>
    <source>
        <strain evidence="9">NBRC 16421</strain>
    </source>
</reference>
<dbReference type="InterPro" id="IPR015883">
    <property type="entry name" value="Glyco_hydro_20_cat"/>
</dbReference>
<evidence type="ECO:0000259" key="7">
    <source>
        <dbReference type="Pfam" id="PF00728"/>
    </source>
</evidence>
<proteinExistence type="inferred from homology"/>
<dbReference type="Pfam" id="PF02838">
    <property type="entry name" value="Glyco_hydro_20b"/>
    <property type="match status" value="1"/>
</dbReference>
<evidence type="ECO:0000256" key="3">
    <source>
        <dbReference type="ARBA" id="ARBA00012663"/>
    </source>
</evidence>
<dbReference type="InterPro" id="IPR025705">
    <property type="entry name" value="Beta_hexosaminidase_sua/sub"/>
</dbReference>
<dbReference type="CDD" id="cd06568">
    <property type="entry name" value="GH20_SpHex_like"/>
    <property type="match status" value="1"/>
</dbReference>
<dbReference type="EC" id="3.2.1.52" evidence="3"/>
<feature type="domain" description="Glycoside hydrolase family 20 catalytic" evidence="7">
    <location>
        <begin position="303"/>
        <end position="444"/>
    </location>
</feature>
<feature type="domain" description="Glycoside hydrolase family 20 catalytic" evidence="7">
    <location>
        <begin position="127"/>
        <end position="295"/>
    </location>
</feature>
<dbReference type="PANTHER" id="PTHR22600">
    <property type="entry name" value="BETA-HEXOSAMINIDASE"/>
    <property type="match status" value="1"/>
</dbReference>
<comment type="similarity">
    <text evidence="2">Belongs to the glycosyl hydrolase 20 family.</text>
</comment>
<dbReference type="InterPro" id="IPR017853">
    <property type="entry name" value="GH"/>
</dbReference>
<evidence type="ECO:0000256" key="2">
    <source>
        <dbReference type="ARBA" id="ARBA00006285"/>
    </source>
</evidence>
<accession>A0A8J3ZBP0</accession>
<dbReference type="PRINTS" id="PR00738">
    <property type="entry name" value="GLHYDRLASE20"/>
</dbReference>
<gene>
    <name evidence="9" type="ORF">Vau01_085220</name>
</gene>
<evidence type="ECO:0000256" key="5">
    <source>
        <dbReference type="ARBA" id="ARBA00023295"/>
    </source>
</evidence>
<keyword evidence="10" id="KW-1185">Reference proteome</keyword>
<evidence type="ECO:0000256" key="1">
    <source>
        <dbReference type="ARBA" id="ARBA00001231"/>
    </source>
</evidence>
<dbReference type="GO" id="GO:0016020">
    <property type="term" value="C:membrane"/>
    <property type="evidence" value="ECO:0007669"/>
    <property type="project" value="TreeGrafter"/>
</dbReference>
<dbReference type="EMBL" id="BOPG01000062">
    <property type="protein sequence ID" value="GIJ61006.1"/>
    <property type="molecule type" value="Genomic_DNA"/>
</dbReference>
<dbReference type="SUPFAM" id="SSF55545">
    <property type="entry name" value="beta-N-acetylhexosaminidase-like domain"/>
    <property type="match status" value="1"/>
</dbReference>
<dbReference type="SUPFAM" id="SSF51445">
    <property type="entry name" value="(Trans)glycosidases"/>
    <property type="match status" value="1"/>
</dbReference>
<dbReference type="AlphaFoldDB" id="A0A8J3ZBP0"/>
<dbReference type="Proteomes" id="UP000612585">
    <property type="component" value="Unassembled WGS sequence"/>
</dbReference>
<dbReference type="InterPro" id="IPR029018">
    <property type="entry name" value="Hex-like_dom2"/>
</dbReference>
<comment type="catalytic activity">
    <reaction evidence="1">
        <text>Hydrolysis of terminal non-reducing N-acetyl-D-hexosamine residues in N-acetyl-beta-D-hexosaminides.</text>
        <dbReference type="EC" id="3.2.1.52"/>
    </reaction>
</comment>
<keyword evidence="5" id="KW-0326">Glycosidase</keyword>
<sequence length="481" mass="52698">MSRMLTVIPAPVSAEPRPGADFDLTAATAIVAVDEAGPVAGYLAEILRAATGYAVPVVPDPTPGSIELSVGGGEDGYRLDVDPQGVKLSAATAGDLFAGVQTLRQLLPATGTQWTVAGGRIVDRPRYAYRGVMLDVSRHFFTVAEVRRFIDLVAQYKVNHLHLHLTDDHGWRIEIRRWPRLTEHGGTTAMGGGPGGFYTQDQYREIVAYAASRYITVVPEIDVPGHTTAALASYAELTRDGVALPLYTGTSKSKGFSSLCTDREITYRFVDEVFGELAALTPGPYLHIGTDETHATPEEEYLRFVERVVPMVAAHGKTVVGWQEMLRAAPPASAVAQYWGRGTDDRLIVEAAARGNPVIMSPNKHAYLDMKYTPETPIGFDWAGHTDVEKSYGWDPETLIDGLPKEAVIGVEGPLWTETVERFDQVEYMTFPRLPALAELGWSPRATHDWPDFRRRLAAHGPRLAAQGVNFYRSAQVPWEG</sequence>
<feature type="domain" description="Beta-hexosaminidase bacterial type N-terminal" evidence="8">
    <location>
        <begin position="6"/>
        <end position="123"/>
    </location>
</feature>
<protein>
    <recommendedName>
        <fullName evidence="3">beta-N-acetylhexosaminidase</fullName>
        <ecNumber evidence="3">3.2.1.52</ecNumber>
    </recommendedName>
</protein>